<dbReference type="PANTHER" id="PTHR13355:SF22">
    <property type="entry name" value="SLL0786 PROTEIN"/>
    <property type="match status" value="1"/>
</dbReference>
<dbReference type="AlphaFoldDB" id="A0A5Q0TLC9"/>
<dbReference type="NCBIfam" id="TIGR02447">
    <property type="entry name" value="yiiD_Cterm"/>
    <property type="match status" value="1"/>
</dbReference>
<dbReference type="Gene3D" id="3.10.129.10">
    <property type="entry name" value="Hotdog Thioesterase"/>
    <property type="match status" value="1"/>
</dbReference>
<organism evidence="2 3">
    <name type="scientific">Vibrio algicola</name>
    <dbReference type="NCBI Taxonomy" id="2662262"/>
    <lineage>
        <taxon>Bacteria</taxon>
        <taxon>Pseudomonadati</taxon>
        <taxon>Pseudomonadota</taxon>
        <taxon>Gammaproteobacteria</taxon>
        <taxon>Vibrionales</taxon>
        <taxon>Vibrionaceae</taxon>
        <taxon>Vibrio</taxon>
    </lineage>
</organism>
<feature type="domain" description="N-acetyltransferase" evidence="1">
    <location>
        <begin position="3"/>
        <end position="145"/>
    </location>
</feature>
<dbReference type="Proteomes" id="UP000348942">
    <property type="component" value="Chromosome 1"/>
</dbReference>
<dbReference type="InterPro" id="IPR000182">
    <property type="entry name" value="GNAT_dom"/>
</dbReference>
<dbReference type="SUPFAM" id="SSF54637">
    <property type="entry name" value="Thioesterase/thiol ester dehydrase-isomerase"/>
    <property type="match status" value="1"/>
</dbReference>
<dbReference type="Pfam" id="PF00583">
    <property type="entry name" value="Acetyltransf_1"/>
    <property type="match status" value="1"/>
</dbReference>
<proteinExistence type="predicted"/>
<keyword evidence="2" id="KW-0808">Transferase</keyword>
<dbReference type="SUPFAM" id="SSF55729">
    <property type="entry name" value="Acyl-CoA N-acyltransferases (Nat)"/>
    <property type="match status" value="1"/>
</dbReference>
<dbReference type="CDD" id="cd04301">
    <property type="entry name" value="NAT_SF"/>
    <property type="match status" value="1"/>
</dbReference>
<evidence type="ECO:0000259" key="1">
    <source>
        <dbReference type="PROSITE" id="PS51186"/>
    </source>
</evidence>
<reference evidence="2 3" key="1">
    <citation type="submission" date="2019-10" db="EMBL/GenBank/DDBJ databases">
        <title>Vibrio sp. nov., isolated from Coralline algae surface.</title>
        <authorList>
            <person name="Geng Y."/>
            <person name="Zhang X."/>
        </authorList>
    </citation>
    <scope>NUCLEOTIDE SEQUENCE [LARGE SCALE GENOMIC DNA]</scope>
    <source>
        <strain evidence="2 3">SM1977</strain>
    </source>
</reference>
<evidence type="ECO:0000313" key="2">
    <source>
        <dbReference type="EMBL" id="QGA65847.1"/>
    </source>
</evidence>
<dbReference type="InterPro" id="IPR039143">
    <property type="entry name" value="GNPNAT1-like"/>
</dbReference>
<dbReference type="InterPro" id="IPR012660">
    <property type="entry name" value="YiiD_C"/>
</dbReference>
<evidence type="ECO:0000313" key="3">
    <source>
        <dbReference type="Proteomes" id="UP000348942"/>
    </source>
</evidence>
<accession>A0A5Q0TLC9</accession>
<dbReference type="EMBL" id="CP045699">
    <property type="protein sequence ID" value="QGA65847.1"/>
    <property type="molecule type" value="Genomic_DNA"/>
</dbReference>
<gene>
    <name evidence="2" type="ORF">GFB47_10870</name>
</gene>
<sequence>MFKLVTPKTEAELKRYYHFRWQVLREPFHQPLGSERDEYDEMSSHRMIIDSRDRIMAVGRIYLTPDCEGQVRFMAVSPNQRGKGFGSLILVALESYAMQEGAKRLVCNARQDAISFYSHNGFESQGELSDERGPIRHQQMVKPLNSLSLVSHRPDWCDELQNRWRQEIPICGAMGIRINQYTGHRFECSAPLNPNINPHETMFAGSIFTLTTLTGWGMAWLLMREKGLKADIILADSQIRFRAPVTESPTAVTSLDGISGDLDRLKNGRRARIIVKVIVYSGDTPAVEFTGTYMLMTDFLGEEPLVS</sequence>
<protein>
    <submittedName>
        <fullName evidence="2">GNAT family N-acetyltransferase</fullName>
    </submittedName>
</protein>
<dbReference type="Gene3D" id="3.40.630.30">
    <property type="match status" value="1"/>
</dbReference>
<dbReference type="InterPro" id="IPR016181">
    <property type="entry name" value="Acyl_CoA_acyltransferase"/>
</dbReference>
<dbReference type="RefSeq" id="WP_153447985.1">
    <property type="nucleotide sequence ID" value="NZ_CP045699.1"/>
</dbReference>
<name>A0A5Q0TLC9_9VIBR</name>
<keyword evidence="3" id="KW-1185">Reference proteome</keyword>
<dbReference type="Pfam" id="PF09500">
    <property type="entry name" value="YiiD_C"/>
    <property type="match status" value="1"/>
</dbReference>
<dbReference type="PANTHER" id="PTHR13355">
    <property type="entry name" value="GLUCOSAMINE 6-PHOSPHATE N-ACETYLTRANSFERASE"/>
    <property type="match status" value="1"/>
</dbReference>
<dbReference type="InterPro" id="IPR029069">
    <property type="entry name" value="HotDog_dom_sf"/>
</dbReference>
<dbReference type="GO" id="GO:0008080">
    <property type="term" value="F:N-acetyltransferase activity"/>
    <property type="evidence" value="ECO:0007669"/>
    <property type="project" value="TreeGrafter"/>
</dbReference>
<dbReference type="PROSITE" id="PS51186">
    <property type="entry name" value="GNAT"/>
    <property type="match status" value="1"/>
</dbReference>